<feature type="region of interest" description="Disordered" evidence="1">
    <location>
        <begin position="36"/>
        <end position="75"/>
    </location>
</feature>
<accession>A0A9W4SKJ3</accession>
<evidence type="ECO:0000313" key="3">
    <source>
        <dbReference type="Proteomes" id="UP001153678"/>
    </source>
</evidence>
<evidence type="ECO:0000313" key="2">
    <source>
        <dbReference type="EMBL" id="CAI2173317.1"/>
    </source>
</evidence>
<comment type="caution">
    <text evidence="2">The sequence shown here is derived from an EMBL/GenBank/DDBJ whole genome shotgun (WGS) entry which is preliminary data.</text>
</comment>
<evidence type="ECO:0000256" key="1">
    <source>
        <dbReference type="SAM" id="MobiDB-lite"/>
    </source>
</evidence>
<sequence>MTHKLNNKPSHKVKYKNIIISIIDFCHPINFQEYPATPDTVGQEEYPDTDGQEEYPARPAVEDSANSANVDFENI</sequence>
<organism evidence="2 3">
    <name type="scientific">Funneliformis geosporum</name>
    <dbReference type="NCBI Taxonomy" id="1117311"/>
    <lineage>
        <taxon>Eukaryota</taxon>
        <taxon>Fungi</taxon>
        <taxon>Fungi incertae sedis</taxon>
        <taxon>Mucoromycota</taxon>
        <taxon>Glomeromycotina</taxon>
        <taxon>Glomeromycetes</taxon>
        <taxon>Glomerales</taxon>
        <taxon>Glomeraceae</taxon>
        <taxon>Funneliformis</taxon>
    </lineage>
</organism>
<dbReference type="Proteomes" id="UP001153678">
    <property type="component" value="Unassembled WGS sequence"/>
</dbReference>
<protein>
    <submittedName>
        <fullName evidence="2">12675_t:CDS:1</fullName>
    </submittedName>
</protein>
<proteinExistence type="predicted"/>
<gene>
    <name evidence="2" type="ORF">FWILDA_LOCUS6025</name>
</gene>
<dbReference type="AlphaFoldDB" id="A0A9W4SKJ3"/>
<keyword evidence="3" id="KW-1185">Reference proteome</keyword>
<dbReference type="EMBL" id="CAMKVN010001047">
    <property type="protein sequence ID" value="CAI2173317.1"/>
    <property type="molecule type" value="Genomic_DNA"/>
</dbReference>
<reference evidence="2" key="1">
    <citation type="submission" date="2022-08" db="EMBL/GenBank/DDBJ databases">
        <authorList>
            <person name="Kallberg Y."/>
            <person name="Tangrot J."/>
            <person name="Rosling A."/>
        </authorList>
    </citation>
    <scope>NUCLEOTIDE SEQUENCE</scope>
    <source>
        <strain evidence="2">Wild A</strain>
    </source>
</reference>
<name>A0A9W4SKJ3_9GLOM</name>